<dbReference type="Gene3D" id="1.10.1740.10">
    <property type="match status" value="1"/>
</dbReference>
<evidence type="ECO:0000256" key="2">
    <source>
        <dbReference type="ARBA" id="ARBA00023015"/>
    </source>
</evidence>
<evidence type="ECO:0000256" key="3">
    <source>
        <dbReference type="ARBA" id="ARBA00023082"/>
    </source>
</evidence>
<accession>A0A4Q1KD77</accession>
<feature type="domain" description="RNA polymerase sigma factor 70 region 4 type 2" evidence="6">
    <location>
        <begin position="130"/>
        <end position="181"/>
    </location>
</feature>
<dbReference type="RefSeq" id="WP_129405191.1">
    <property type="nucleotide sequence ID" value="NZ_SBKP01000020.1"/>
</dbReference>
<comment type="similarity">
    <text evidence="1">Belongs to the sigma-70 factor family. ECF subfamily.</text>
</comment>
<dbReference type="GO" id="GO:0016987">
    <property type="term" value="F:sigma factor activity"/>
    <property type="evidence" value="ECO:0007669"/>
    <property type="project" value="UniProtKB-KW"/>
</dbReference>
<dbReference type="SUPFAM" id="SSF88946">
    <property type="entry name" value="Sigma2 domain of RNA polymerase sigma factors"/>
    <property type="match status" value="1"/>
</dbReference>
<comment type="caution">
    <text evidence="7">The sequence shown here is derived from an EMBL/GenBank/DDBJ whole genome shotgun (WGS) entry which is preliminary data.</text>
</comment>
<dbReference type="NCBIfam" id="TIGR02937">
    <property type="entry name" value="sigma70-ECF"/>
    <property type="match status" value="1"/>
</dbReference>
<proteinExistence type="inferred from homology"/>
<dbReference type="GO" id="GO:0003677">
    <property type="term" value="F:DNA binding"/>
    <property type="evidence" value="ECO:0007669"/>
    <property type="project" value="InterPro"/>
</dbReference>
<dbReference type="Pfam" id="PF08281">
    <property type="entry name" value="Sigma70_r4_2"/>
    <property type="match status" value="1"/>
</dbReference>
<dbReference type="InterPro" id="IPR013324">
    <property type="entry name" value="RNA_pol_sigma_r3/r4-like"/>
</dbReference>
<dbReference type="CDD" id="cd06171">
    <property type="entry name" value="Sigma70_r4"/>
    <property type="match status" value="1"/>
</dbReference>
<evidence type="ECO:0000313" key="8">
    <source>
        <dbReference type="Proteomes" id="UP000290958"/>
    </source>
</evidence>
<keyword evidence="2" id="KW-0805">Transcription regulation</keyword>
<dbReference type="PANTHER" id="PTHR43133:SF51">
    <property type="entry name" value="RNA POLYMERASE SIGMA FACTOR"/>
    <property type="match status" value="1"/>
</dbReference>
<dbReference type="InterPro" id="IPR013325">
    <property type="entry name" value="RNA_pol_sigma_r2"/>
</dbReference>
<evidence type="ECO:0000256" key="1">
    <source>
        <dbReference type="ARBA" id="ARBA00010641"/>
    </source>
</evidence>
<reference evidence="8" key="1">
    <citation type="submission" date="2019-01" db="EMBL/GenBank/DDBJ databases">
        <title>Cytophagaceae bacterium strain CAR-16.</title>
        <authorList>
            <person name="Chen W.-M."/>
        </authorList>
    </citation>
    <scope>NUCLEOTIDE SEQUENCE [LARGE SCALE GENOMIC DNA]</scope>
    <source>
        <strain evidence="8">CHR27</strain>
    </source>
</reference>
<dbReference type="Pfam" id="PF04542">
    <property type="entry name" value="Sigma70_r2"/>
    <property type="match status" value="1"/>
</dbReference>
<dbReference type="InterPro" id="IPR007627">
    <property type="entry name" value="RNA_pol_sigma70_r2"/>
</dbReference>
<protein>
    <submittedName>
        <fullName evidence="7">RNA polymerase sigma factor</fullName>
    </submittedName>
</protein>
<dbReference type="InterPro" id="IPR039425">
    <property type="entry name" value="RNA_pol_sigma-70-like"/>
</dbReference>
<dbReference type="Gene3D" id="1.10.10.10">
    <property type="entry name" value="Winged helix-like DNA-binding domain superfamily/Winged helix DNA-binding domain"/>
    <property type="match status" value="1"/>
</dbReference>
<dbReference type="Proteomes" id="UP000290958">
    <property type="component" value="Unassembled WGS sequence"/>
</dbReference>
<organism evidence="7 8">
    <name type="scientific">Sphingobium fluviale</name>
    <dbReference type="NCBI Taxonomy" id="2506423"/>
    <lineage>
        <taxon>Bacteria</taxon>
        <taxon>Pseudomonadati</taxon>
        <taxon>Pseudomonadota</taxon>
        <taxon>Alphaproteobacteria</taxon>
        <taxon>Sphingomonadales</taxon>
        <taxon>Sphingomonadaceae</taxon>
        <taxon>Sphingobium</taxon>
    </lineage>
</organism>
<dbReference type="InterPro" id="IPR014284">
    <property type="entry name" value="RNA_pol_sigma-70_dom"/>
</dbReference>
<keyword evidence="3" id="KW-0731">Sigma factor</keyword>
<dbReference type="PANTHER" id="PTHR43133">
    <property type="entry name" value="RNA POLYMERASE ECF-TYPE SIGMA FACTO"/>
    <property type="match status" value="1"/>
</dbReference>
<dbReference type="OrthoDB" id="7041663at2"/>
<sequence length="193" mass="21860">MTLELSQCDDRELASLAVAGQQQAFKELVGRHKGAVFRLIRNNVGDTDEALELVQESFVSAFSAINRYDPARPFQVWISRIALNKCRDWSRRRAVRSFFWLAKPIEADDILESDAPGPDREAESRSELKLVQKAMMDMPTPLREVLTLRTIEELSQAETAAILGISEKAVETRLYRARTRLKEVLGEAEQLLG</sequence>
<evidence type="ECO:0000313" key="7">
    <source>
        <dbReference type="EMBL" id="RXR25557.1"/>
    </source>
</evidence>
<feature type="domain" description="RNA polymerase sigma-70 region 2" evidence="5">
    <location>
        <begin position="28"/>
        <end position="94"/>
    </location>
</feature>
<dbReference type="GO" id="GO:0006352">
    <property type="term" value="P:DNA-templated transcription initiation"/>
    <property type="evidence" value="ECO:0007669"/>
    <property type="project" value="InterPro"/>
</dbReference>
<dbReference type="AlphaFoldDB" id="A0A4Q1KD77"/>
<evidence type="ECO:0000259" key="6">
    <source>
        <dbReference type="Pfam" id="PF08281"/>
    </source>
</evidence>
<keyword evidence="4" id="KW-0804">Transcription</keyword>
<dbReference type="InterPro" id="IPR013249">
    <property type="entry name" value="RNA_pol_sigma70_r4_t2"/>
</dbReference>
<name>A0A4Q1KD77_9SPHN</name>
<evidence type="ECO:0000259" key="5">
    <source>
        <dbReference type="Pfam" id="PF04542"/>
    </source>
</evidence>
<dbReference type="InterPro" id="IPR036388">
    <property type="entry name" value="WH-like_DNA-bd_sf"/>
</dbReference>
<gene>
    <name evidence="7" type="ORF">EQG66_14090</name>
</gene>
<keyword evidence="8" id="KW-1185">Reference proteome</keyword>
<dbReference type="EMBL" id="SBKP01000020">
    <property type="protein sequence ID" value="RXR25557.1"/>
    <property type="molecule type" value="Genomic_DNA"/>
</dbReference>
<dbReference type="SUPFAM" id="SSF88659">
    <property type="entry name" value="Sigma3 and sigma4 domains of RNA polymerase sigma factors"/>
    <property type="match status" value="1"/>
</dbReference>
<evidence type="ECO:0000256" key="4">
    <source>
        <dbReference type="ARBA" id="ARBA00023163"/>
    </source>
</evidence>